<dbReference type="KEGG" id="rer:RER_pREL1-01900"/>
<reference evidence="4" key="1">
    <citation type="submission" date="2005-03" db="EMBL/GenBank/DDBJ databases">
        <title>Comparison of the complete genome sequences of Rhodococcus erythropolis PR4 and Rhodococcus opacus B4.</title>
        <authorList>
            <person name="Takarada H."/>
            <person name="Sekine M."/>
            <person name="Hosoyama A."/>
            <person name="Yamada R."/>
            <person name="Fujisawa T."/>
            <person name="Omata S."/>
            <person name="Shimizu A."/>
            <person name="Tsukatani N."/>
            <person name="Tanikawa S."/>
            <person name="Fujita N."/>
            <person name="Harayama S."/>
        </authorList>
    </citation>
    <scope>NUCLEOTIDE SEQUENCE [LARGE SCALE GENOMIC DNA]</scope>
    <source>
        <strain evidence="4">PR4 / NBRC 100887</strain>
        <plasmid evidence="4">pREL1</plasmid>
    </source>
</reference>
<keyword evidence="3" id="KW-0614">Plasmid</keyword>
<organism evidence="3 4">
    <name type="scientific">Rhodococcus erythropolis (strain PR4 / NBRC 100887)</name>
    <dbReference type="NCBI Taxonomy" id="234621"/>
    <lineage>
        <taxon>Bacteria</taxon>
        <taxon>Bacillati</taxon>
        <taxon>Actinomycetota</taxon>
        <taxon>Actinomycetes</taxon>
        <taxon>Mycobacteriales</taxon>
        <taxon>Nocardiaceae</taxon>
        <taxon>Rhodococcus</taxon>
        <taxon>Rhodococcus erythropolis group</taxon>
    </lineage>
</organism>
<protein>
    <submittedName>
        <fullName evidence="3">Uncharacterized protein</fullName>
    </submittedName>
</protein>
<accession>Q3L9I0</accession>
<sequence length="61" mass="6493">MSPNRPSTTGLGQELIDTGQKPGLSSIESAELAATRRRIAELETELATARRSIELLKSVAA</sequence>
<feature type="coiled-coil region" evidence="1">
    <location>
        <begin position="32"/>
        <end position="59"/>
    </location>
</feature>
<dbReference type="EMBL" id="AP008931">
    <property type="protein sequence ID" value="BAE46133.1"/>
    <property type="molecule type" value="Genomic_DNA"/>
</dbReference>
<evidence type="ECO:0000256" key="2">
    <source>
        <dbReference type="SAM" id="MobiDB-lite"/>
    </source>
</evidence>
<gene>
    <name evidence="3" type="ordered locus">RER_pREL1-01900</name>
</gene>
<evidence type="ECO:0000313" key="3">
    <source>
        <dbReference type="EMBL" id="BAE46133.1"/>
    </source>
</evidence>
<evidence type="ECO:0000256" key="1">
    <source>
        <dbReference type="SAM" id="Coils"/>
    </source>
</evidence>
<name>Q3L9I0_RHOE4</name>
<keyword evidence="1" id="KW-0175">Coiled coil</keyword>
<feature type="compositionally biased region" description="Polar residues" evidence="2">
    <location>
        <begin position="1"/>
        <end position="11"/>
    </location>
</feature>
<dbReference type="Proteomes" id="UP000002204">
    <property type="component" value="Plasmid pREL1"/>
</dbReference>
<feature type="region of interest" description="Disordered" evidence="2">
    <location>
        <begin position="1"/>
        <end position="29"/>
    </location>
</feature>
<proteinExistence type="predicted"/>
<reference evidence="3 4" key="2">
    <citation type="journal article" date="2006" name="Environ. Microbiol.">
        <title>Sequence analysis of three plasmids harboured in Rhodococcus erythropolis strain PR4.</title>
        <authorList>
            <person name="Sekine M."/>
            <person name="Tanikawa S."/>
            <person name="Omata S."/>
            <person name="Saito M."/>
            <person name="Fujisawa T."/>
            <person name="Tsukatani N."/>
            <person name="Tajima T."/>
            <person name="Sekigawa T."/>
            <person name="Kosugi H."/>
            <person name="Matsuo Y."/>
            <person name="Nishiko R."/>
            <person name="Imamura K."/>
            <person name="Ito M."/>
            <person name="Narita H."/>
            <person name="Tago S."/>
            <person name="Fujita N."/>
            <person name="Harayama S."/>
        </authorList>
    </citation>
    <scope>NUCLEOTIDE SEQUENCE [LARGE SCALE GENOMIC DNA]</scope>
    <source>
        <strain evidence="4">PR4 / NBRC 100887</strain>
        <plasmid evidence="3 4">pREL1</plasmid>
    </source>
</reference>
<dbReference type="AlphaFoldDB" id="Q3L9I0"/>
<geneLocation type="plasmid" evidence="3 4">
    <name>pREL1</name>
</geneLocation>
<evidence type="ECO:0000313" key="4">
    <source>
        <dbReference type="Proteomes" id="UP000002204"/>
    </source>
</evidence>
<dbReference type="HOGENOM" id="CLU_2919746_0_0_11"/>